<comment type="caution">
    <text evidence="8">The sequence shown here is derived from an EMBL/GenBank/DDBJ whole genome shotgun (WGS) entry which is preliminary data.</text>
</comment>
<reference evidence="8 9" key="1">
    <citation type="submission" date="2024-01" db="EMBL/GenBank/DDBJ databases">
        <title>The complete chloroplast genome sequence of Lithospermum erythrorhizon: insights into the phylogenetic relationship among Boraginaceae species and the maternal lineages of purple gromwells.</title>
        <authorList>
            <person name="Okada T."/>
            <person name="Watanabe K."/>
        </authorList>
    </citation>
    <scope>NUCLEOTIDE SEQUENCE [LARGE SCALE GENOMIC DNA]</scope>
</reference>
<organism evidence="8 9">
    <name type="scientific">Lithospermum erythrorhizon</name>
    <name type="common">Purple gromwell</name>
    <name type="synonym">Lithospermum officinale var. erythrorhizon</name>
    <dbReference type="NCBI Taxonomy" id="34254"/>
    <lineage>
        <taxon>Eukaryota</taxon>
        <taxon>Viridiplantae</taxon>
        <taxon>Streptophyta</taxon>
        <taxon>Embryophyta</taxon>
        <taxon>Tracheophyta</taxon>
        <taxon>Spermatophyta</taxon>
        <taxon>Magnoliopsida</taxon>
        <taxon>eudicotyledons</taxon>
        <taxon>Gunneridae</taxon>
        <taxon>Pentapetalae</taxon>
        <taxon>asterids</taxon>
        <taxon>lamiids</taxon>
        <taxon>Boraginales</taxon>
        <taxon>Boraginaceae</taxon>
        <taxon>Boraginoideae</taxon>
        <taxon>Lithospermeae</taxon>
        <taxon>Lithospermum</taxon>
    </lineage>
</organism>
<gene>
    <name evidence="8" type="ORF">LIER_27635</name>
</gene>
<keyword evidence="2" id="KW-0805">Transcription regulation</keyword>
<evidence type="ECO:0000256" key="2">
    <source>
        <dbReference type="ARBA" id="ARBA00023015"/>
    </source>
</evidence>
<evidence type="ECO:0000256" key="5">
    <source>
        <dbReference type="ARBA" id="ARBA00023242"/>
    </source>
</evidence>
<sequence>MTPQGLPPGFRFRPTDEELVNYYLKRKVNGQDIDLDIIPEVDLYKCEPWQLAEKSCLASRDPEWYFFGPRDRKYPNGVRTNGATRGGYWKSTGKDRRVTSQGRSIGMKKTLVYYKGRAPQGIRKDWVMHEYRLDDHECENETSIGLQCVQAMLVQWILNTIDSSLRKTISYFEETRPLWMVLQRRFDVGNGTRKQHLKSALAECKQSADMSIGDYFGKLQPLWDELSTYDPIPSCFCGYCIFYLGKKFQLKQDNDRLHEFLCGIHVERFGALRSSLLSQDLQPTLDRAYQAMLQEEQLQGKRTISLDRDEVMAMAVQYSPRGNPCSDSRSKGAHGGAAQPGHGSESALAVHTSTPGGSSASSVAGPGLSELEWGKLRSFVGKFDYWVRGSSI</sequence>
<name>A0AAV3RG54_LITER</name>
<keyword evidence="9" id="KW-1185">Reference proteome</keyword>
<dbReference type="GO" id="GO:0006355">
    <property type="term" value="P:regulation of DNA-templated transcription"/>
    <property type="evidence" value="ECO:0007669"/>
    <property type="project" value="InterPro"/>
</dbReference>
<feature type="compositionally biased region" description="Low complexity" evidence="6">
    <location>
        <begin position="352"/>
        <end position="365"/>
    </location>
</feature>
<feature type="domain" description="NAC" evidence="7">
    <location>
        <begin position="6"/>
        <end position="164"/>
    </location>
</feature>
<dbReference type="InterPro" id="IPR003441">
    <property type="entry name" value="NAC-dom"/>
</dbReference>
<proteinExistence type="predicted"/>
<evidence type="ECO:0000256" key="1">
    <source>
        <dbReference type="ARBA" id="ARBA00004123"/>
    </source>
</evidence>
<dbReference type="Proteomes" id="UP001454036">
    <property type="component" value="Unassembled WGS sequence"/>
</dbReference>
<dbReference type="PROSITE" id="PS51005">
    <property type="entry name" value="NAC"/>
    <property type="match status" value="1"/>
</dbReference>
<dbReference type="GO" id="GO:0005634">
    <property type="term" value="C:nucleus"/>
    <property type="evidence" value="ECO:0007669"/>
    <property type="project" value="UniProtKB-SubCell"/>
</dbReference>
<evidence type="ECO:0000313" key="8">
    <source>
        <dbReference type="EMBL" id="GAA0174193.1"/>
    </source>
</evidence>
<dbReference type="Pfam" id="PF02365">
    <property type="entry name" value="NAM"/>
    <property type="match status" value="1"/>
</dbReference>
<dbReference type="PANTHER" id="PTHR31744:SF210">
    <property type="entry name" value="NAC DOMAIN-CONTAINING PROTEIN 86-LIKE"/>
    <property type="match status" value="1"/>
</dbReference>
<dbReference type="InterPro" id="IPR036093">
    <property type="entry name" value="NAC_dom_sf"/>
</dbReference>
<evidence type="ECO:0000313" key="9">
    <source>
        <dbReference type="Proteomes" id="UP001454036"/>
    </source>
</evidence>
<evidence type="ECO:0000256" key="3">
    <source>
        <dbReference type="ARBA" id="ARBA00023125"/>
    </source>
</evidence>
<keyword evidence="4" id="KW-0804">Transcription</keyword>
<feature type="region of interest" description="Disordered" evidence="6">
    <location>
        <begin position="319"/>
        <end position="365"/>
    </location>
</feature>
<evidence type="ECO:0000256" key="4">
    <source>
        <dbReference type="ARBA" id="ARBA00023163"/>
    </source>
</evidence>
<evidence type="ECO:0000256" key="6">
    <source>
        <dbReference type="SAM" id="MobiDB-lite"/>
    </source>
</evidence>
<evidence type="ECO:0000259" key="7">
    <source>
        <dbReference type="PROSITE" id="PS51005"/>
    </source>
</evidence>
<dbReference type="Gene3D" id="2.170.150.80">
    <property type="entry name" value="NAC domain"/>
    <property type="match status" value="1"/>
</dbReference>
<keyword evidence="3" id="KW-0238">DNA-binding</keyword>
<accession>A0AAV3RG54</accession>
<dbReference type="GO" id="GO:0003677">
    <property type="term" value="F:DNA binding"/>
    <property type="evidence" value="ECO:0007669"/>
    <property type="project" value="UniProtKB-KW"/>
</dbReference>
<dbReference type="SUPFAM" id="SSF101941">
    <property type="entry name" value="NAC domain"/>
    <property type="match status" value="1"/>
</dbReference>
<protein>
    <recommendedName>
        <fullName evidence="7">NAC domain-containing protein</fullName>
    </recommendedName>
</protein>
<dbReference type="AlphaFoldDB" id="A0AAV3RG54"/>
<dbReference type="PANTHER" id="PTHR31744">
    <property type="entry name" value="PROTEIN CUP-SHAPED COTYLEDON 2-RELATED"/>
    <property type="match status" value="1"/>
</dbReference>
<dbReference type="EMBL" id="BAABME010008956">
    <property type="protein sequence ID" value="GAA0174193.1"/>
    <property type="molecule type" value="Genomic_DNA"/>
</dbReference>
<keyword evidence="5" id="KW-0539">Nucleus</keyword>
<dbReference type="FunFam" id="2.170.150.80:FF:000002">
    <property type="entry name" value="Nac domain-containing protein 86"/>
    <property type="match status" value="1"/>
</dbReference>
<comment type="subcellular location">
    <subcellularLocation>
        <location evidence="1">Nucleus</location>
    </subcellularLocation>
</comment>